<evidence type="ECO:0000313" key="3">
    <source>
        <dbReference type="Proteomes" id="UP001159427"/>
    </source>
</evidence>
<evidence type="ECO:0000313" key="2">
    <source>
        <dbReference type="EMBL" id="CAH3196701.1"/>
    </source>
</evidence>
<reference evidence="2 3" key="1">
    <citation type="submission" date="2022-05" db="EMBL/GenBank/DDBJ databases">
        <authorList>
            <consortium name="Genoscope - CEA"/>
            <person name="William W."/>
        </authorList>
    </citation>
    <scope>NUCLEOTIDE SEQUENCE [LARGE SCALE GENOMIC DNA]</scope>
</reference>
<comment type="caution">
    <text evidence="2">The sequence shown here is derived from an EMBL/GenBank/DDBJ whole genome shotgun (WGS) entry which is preliminary data.</text>
</comment>
<evidence type="ECO:0000256" key="1">
    <source>
        <dbReference type="SAM" id="MobiDB-lite"/>
    </source>
</evidence>
<feature type="region of interest" description="Disordered" evidence="1">
    <location>
        <begin position="40"/>
        <end position="74"/>
    </location>
</feature>
<gene>
    <name evidence="2" type="ORF">PEVE_00033307</name>
</gene>
<dbReference type="EMBL" id="CALNXI010004945">
    <property type="protein sequence ID" value="CAH3196701.1"/>
    <property type="molecule type" value="Genomic_DNA"/>
</dbReference>
<dbReference type="Proteomes" id="UP001159427">
    <property type="component" value="Unassembled WGS sequence"/>
</dbReference>
<organism evidence="2 3">
    <name type="scientific">Porites evermanni</name>
    <dbReference type="NCBI Taxonomy" id="104178"/>
    <lineage>
        <taxon>Eukaryota</taxon>
        <taxon>Metazoa</taxon>
        <taxon>Cnidaria</taxon>
        <taxon>Anthozoa</taxon>
        <taxon>Hexacorallia</taxon>
        <taxon>Scleractinia</taxon>
        <taxon>Fungiina</taxon>
        <taxon>Poritidae</taxon>
        <taxon>Porites</taxon>
    </lineage>
</organism>
<feature type="compositionally biased region" description="Polar residues" evidence="1">
    <location>
        <begin position="40"/>
        <end position="56"/>
    </location>
</feature>
<sequence>MTSVKARLEAVEAGILVPFPQPEFSPMLIACSVSYPQFATESPLQHSQPETSTLADTQPTPLTPTHLPQTLPSISPISVYSLPDETAVKLKESRMKSTTRKKYTQKCLGEIFTQDEIVASNLSGTKDKQK</sequence>
<name>A0ABN8T0A5_9CNID</name>
<proteinExistence type="predicted"/>
<protein>
    <submittedName>
        <fullName evidence="2">Uncharacterized protein</fullName>
    </submittedName>
</protein>
<accession>A0ABN8T0A5</accession>
<feature type="compositionally biased region" description="Low complexity" evidence="1">
    <location>
        <begin position="57"/>
        <end position="72"/>
    </location>
</feature>
<keyword evidence="3" id="KW-1185">Reference proteome</keyword>